<dbReference type="NCBIfam" id="NF000539">
    <property type="entry name" value="plantaricin"/>
    <property type="match status" value="1"/>
</dbReference>
<gene>
    <name evidence="1" type="ORF">P8A18_12550</name>
</gene>
<dbReference type="EMBL" id="CP120997">
    <property type="protein sequence ID" value="WLQ34217.1"/>
    <property type="molecule type" value="Genomic_DNA"/>
</dbReference>
<sequence>MKRRKGFLMYEGDISLLEEIQEQEFDAVGARLACSTNTFSLSDYLGNKGGWCTLTVECQPNCN</sequence>
<name>A0ABY9HI73_9ACTN</name>
<accession>A0ABY9HI73</accession>
<dbReference type="InterPro" id="IPR029243">
    <property type="entry name" value="Lantibiotic_alpha"/>
</dbReference>
<keyword evidence="2" id="KW-1185">Reference proteome</keyword>
<reference evidence="1 2" key="1">
    <citation type="submission" date="2023-03" db="EMBL/GenBank/DDBJ databases">
        <title>Isolation and description of six Streptomyces strains from soil environments, able to metabolize different microbial glucans.</title>
        <authorList>
            <person name="Widen T."/>
            <person name="Larsbrink J."/>
        </authorList>
    </citation>
    <scope>NUCLEOTIDE SEQUENCE [LARGE SCALE GENOMIC DNA]</scope>
    <source>
        <strain evidence="1 2">Mut1</strain>
    </source>
</reference>
<dbReference type="RefSeq" id="WP_306054206.1">
    <property type="nucleotide sequence ID" value="NZ_CP120997.1"/>
</dbReference>
<protein>
    <submittedName>
        <fullName evidence="1">Plantaricin C family lantibiotic</fullName>
    </submittedName>
</protein>
<proteinExistence type="predicted"/>
<dbReference type="Pfam" id="PF14867">
    <property type="entry name" value="Lantibiotic_a"/>
    <property type="match status" value="1"/>
</dbReference>
<dbReference type="Proteomes" id="UP001239522">
    <property type="component" value="Chromosome"/>
</dbReference>
<evidence type="ECO:0000313" key="2">
    <source>
        <dbReference type="Proteomes" id="UP001239522"/>
    </source>
</evidence>
<organism evidence="1 2">
    <name type="scientific">Streptomyces castrisilvae</name>
    <dbReference type="NCBI Taxonomy" id="3033811"/>
    <lineage>
        <taxon>Bacteria</taxon>
        <taxon>Bacillati</taxon>
        <taxon>Actinomycetota</taxon>
        <taxon>Actinomycetes</taxon>
        <taxon>Kitasatosporales</taxon>
        <taxon>Streptomycetaceae</taxon>
        <taxon>Streptomyces</taxon>
    </lineage>
</organism>
<evidence type="ECO:0000313" key="1">
    <source>
        <dbReference type="EMBL" id="WLQ34217.1"/>
    </source>
</evidence>